<feature type="domain" description="ABC transmembrane type-1" evidence="8">
    <location>
        <begin position="1"/>
        <end position="85"/>
    </location>
</feature>
<comment type="caution">
    <text evidence="9">The sequence shown here is derived from an EMBL/GenBank/DDBJ whole genome shotgun (WGS) entry which is preliminary data.</text>
</comment>
<evidence type="ECO:0000313" key="9">
    <source>
        <dbReference type="EMBL" id="MBM7585354.1"/>
    </source>
</evidence>
<keyword evidence="5 7" id="KW-1133">Transmembrane helix</keyword>
<dbReference type="Proteomes" id="UP001646157">
    <property type="component" value="Unassembled WGS sequence"/>
</dbReference>
<evidence type="ECO:0000256" key="3">
    <source>
        <dbReference type="ARBA" id="ARBA00022475"/>
    </source>
</evidence>
<reference evidence="9 10" key="1">
    <citation type="submission" date="2021-01" db="EMBL/GenBank/DDBJ databases">
        <title>Genomic Encyclopedia of Type Strains, Phase IV (KMG-IV): sequencing the most valuable type-strain genomes for metagenomic binning, comparative biology and taxonomic classification.</title>
        <authorList>
            <person name="Goeker M."/>
        </authorList>
    </citation>
    <scope>NUCLEOTIDE SEQUENCE [LARGE SCALE GENOMIC DNA]</scope>
    <source>
        <strain evidence="9 10">DSM 24834</strain>
    </source>
</reference>
<evidence type="ECO:0000256" key="1">
    <source>
        <dbReference type="ARBA" id="ARBA00004651"/>
    </source>
</evidence>
<keyword evidence="4 7" id="KW-0812">Transmembrane</keyword>
<evidence type="ECO:0000256" key="6">
    <source>
        <dbReference type="ARBA" id="ARBA00023136"/>
    </source>
</evidence>
<feature type="transmembrane region" description="Helical" evidence="7">
    <location>
        <begin position="55"/>
        <end position="76"/>
    </location>
</feature>
<keyword evidence="6 7" id="KW-0472">Membrane</keyword>
<dbReference type="SUPFAM" id="SSF161098">
    <property type="entry name" value="MetI-like"/>
    <property type="match status" value="1"/>
</dbReference>
<name>A0ABS2NC03_9BACI</name>
<dbReference type="EMBL" id="JAFBDZ010000002">
    <property type="protein sequence ID" value="MBM7585354.1"/>
    <property type="molecule type" value="Genomic_DNA"/>
</dbReference>
<keyword evidence="2" id="KW-0813">Transport</keyword>
<dbReference type="Gene3D" id="1.10.3720.10">
    <property type="entry name" value="MetI-like"/>
    <property type="match status" value="1"/>
</dbReference>
<dbReference type="PANTHER" id="PTHR30151:SF0">
    <property type="entry name" value="ABC TRANSPORTER PERMEASE PROTEIN MJ0413-RELATED"/>
    <property type="match status" value="1"/>
</dbReference>
<evidence type="ECO:0000313" key="10">
    <source>
        <dbReference type="Proteomes" id="UP001646157"/>
    </source>
</evidence>
<dbReference type="Pfam" id="PF00528">
    <property type="entry name" value="BPD_transp_1"/>
    <property type="match status" value="1"/>
</dbReference>
<evidence type="ECO:0000256" key="5">
    <source>
        <dbReference type="ARBA" id="ARBA00022989"/>
    </source>
</evidence>
<evidence type="ECO:0000256" key="4">
    <source>
        <dbReference type="ARBA" id="ARBA00022692"/>
    </source>
</evidence>
<dbReference type="InterPro" id="IPR000515">
    <property type="entry name" value="MetI-like"/>
</dbReference>
<comment type="subcellular location">
    <subcellularLocation>
        <location evidence="1">Cell membrane</location>
        <topology evidence="1">Multi-pass membrane protein</topology>
    </subcellularLocation>
</comment>
<evidence type="ECO:0000256" key="2">
    <source>
        <dbReference type="ARBA" id="ARBA00022448"/>
    </source>
</evidence>
<feature type="transmembrane region" description="Helical" evidence="7">
    <location>
        <begin position="12"/>
        <end position="35"/>
    </location>
</feature>
<organism evidence="9 10">
    <name type="scientific">Rossellomorea pakistanensis</name>
    <dbReference type="NCBI Taxonomy" id="992288"/>
    <lineage>
        <taxon>Bacteria</taxon>
        <taxon>Bacillati</taxon>
        <taxon>Bacillota</taxon>
        <taxon>Bacilli</taxon>
        <taxon>Bacillales</taxon>
        <taxon>Bacillaceae</taxon>
        <taxon>Rossellomorea</taxon>
    </lineage>
</organism>
<keyword evidence="10" id="KW-1185">Reference proteome</keyword>
<gene>
    <name evidence="9" type="ORF">JOC86_001896</name>
</gene>
<keyword evidence="3" id="KW-1003">Cell membrane</keyword>
<evidence type="ECO:0000256" key="7">
    <source>
        <dbReference type="SAM" id="Phobius"/>
    </source>
</evidence>
<proteinExistence type="predicted"/>
<dbReference type="PANTHER" id="PTHR30151">
    <property type="entry name" value="ALKANE SULFONATE ABC TRANSPORTER-RELATED, MEMBRANE SUBUNIT"/>
    <property type="match status" value="1"/>
</dbReference>
<dbReference type="InterPro" id="IPR035906">
    <property type="entry name" value="MetI-like_sf"/>
</dbReference>
<sequence length="93" mass="10399">MSQKKVILDIYFPHVFPYLQSSLLVAIGMGWKTIVMSELIVGHVGIGQQLSQARIFFNTSTVFAWTVILAIVGLGMERLAQRLVKGKNEHVNN</sequence>
<accession>A0ABS2NC03</accession>
<protein>
    <submittedName>
        <fullName evidence="9">ABC-type nitrate/sulfonate/bicarbonate transport system permease component</fullName>
    </submittedName>
</protein>
<evidence type="ECO:0000259" key="8">
    <source>
        <dbReference type="Pfam" id="PF00528"/>
    </source>
</evidence>